<dbReference type="Pfam" id="PF04463">
    <property type="entry name" value="2-thiour_desulf"/>
    <property type="match status" value="1"/>
</dbReference>
<dbReference type="InterPro" id="IPR007553">
    <property type="entry name" value="2-thiour_desulf"/>
</dbReference>
<dbReference type="OrthoDB" id="495783at2"/>
<evidence type="ECO:0000313" key="2">
    <source>
        <dbReference type="Proteomes" id="UP000245977"/>
    </source>
</evidence>
<reference evidence="1" key="1">
    <citation type="submission" date="2019-08" db="EMBL/GenBank/DDBJ databases">
        <title>The complete genome of Acinetobacter defluvii strain WCHAD010030.</title>
        <authorList>
            <person name="Hu Y."/>
            <person name="Qin J."/>
            <person name="Feng Y."/>
            <person name="Zong Z."/>
        </authorList>
    </citation>
    <scope>NUCLEOTIDE SEQUENCE</scope>
    <source>
        <strain evidence="1">WCHA30</strain>
    </source>
</reference>
<name>A0A2S2F9F9_9GAMM</name>
<dbReference type="KEGG" id="adv:DJ533_02825"/>
<accession>A0A2S2F9F9</accession>
<evidence type="ECO:0000313" key="1">
    <source>
        <dbReference type="EMBL" id="AWL27606.1"/>
    </source>
</evidence>
<dbReference type="Proteomes" id="UP000245977">
    <property type="component" value="Chromosome"/>
</dbReference>
<proteinExistence type="predicted"/>
<dbReference type="PANTHER" id="PTHR30087">
    <property type="entry name" value="INNER MEMBRANE PROTEIN"/>
    <property type="match status" value="1"/>
</dbReference>
<dbReference type="RefSeq" id="WP_065995400.1">
    <property type="nucleotide sequence ID" value="NZ_CP029397.2"/>
</dbReference>
<gene>
    <name evidence="1" type="ORF">DJ533_02825</name>
</gene>
<keyword evidence="2" id="KW-1185">Reference proteome</keyword>
<dbReference type="EMBL" id="CP029397">
    <property type="protein sequence ID" value="AWL27606.1"/>
    <property type="molecule type" value="Genomic_DNA"/>
</dbReference>
<protein>
    <submittedName>
        <fullName evidence="1">DUF523 domain-containing protein</fullName>
    </submittedName>
</protein>
<organism evidence="1 2">
    <name type="scientific">Acinetobacter defluvii</name>
    <dbReference type="NCBI Taxonomy" id="1871111"/>
    <lineage>
        <taxon>Bacteria</taxon>
        <taxon>Pseudomonadati</taxon>
        <taxon>Pseudomonadota</taxon>
        <taxon>Gammaproteobacteria</taxon>
        <taxon>Moraxellales</taxon>
        <taxon>Moraxellaceae</taxon>
        <taxon>Acinetobacter</taxon>
    </lineage>
</organism>
<sequence>MKYLISACLVGENVRYDAKNCLHLALKQLIEQQRAICICPEISGGLSTPRLAAEIRGGNGFDVLAGKAQVITSHGQDVSDEFIQGAKATLALAQHHQVSHVILKSNSPSCGSDFIYNGSFTGEKIQGVGVTTALLQQHGFVVMTENEFLNQ</sequence>
<dbReference type="PANTHER" id="PTHR30087:SF1">
    <property type="entry name" value="HYPOTHETICAL CYTOSOLIC PROTEIN"/>
    <property type="match status" value="1"/>
</dbReference>
<dbReference type="AlphaFoldDB" id="A0A2S2F9F9"/>